<sequence length="482" mass="49123">MTRPTSLAPWVTAFALMLLAPTAEAQKLDDVLAKQATLATFRGLVKDHGDIFSNLPTSGVTAARKKKKKKNKSGKITDTRPSVHAQGRVHGTVIALYAPIIRPPPPTYQTADLTSRHTLTQKILAPSDQAYLRAQTWAAVPSAVPGLLAYGILGGRIAFDDLRRGHSALASTLLLTDPRSANVTAGQNVLVTKQPGGDVVVTSGVAQRATAVATDLAFEGGLVQVVDAVAVVPARLEPTVRGAYTDLSAFLGALYAAGVVEEFAGDEDVTIFAPRNAAFQQVASALQGLAEEELRRVLRYHVVPGKVVGKSALANGTRYETGVEGKKVRARLHNNDIFVDSARVIQTDILIANGVVQVLDAVLNVEADGINPNVTAATQAPVFTVTGTFETGTQAPTPFVSALPCTTGCPVSGGAGTGRGGGGDTGGSATGVVSPSSSTGGAAAAAAAARCTAGVVGAAAAAGVAGLSWAVGVLGMEAVGDV</sequence>
<dbReference type="Pfam" id="PF02469">
    <property type="entry name" value="Fasciclin"/>
    <property type="match status" value="1"/>
</dbReference>
<accession>A0A4R8TCN7</accession>
<dbReference type="SMART" id="SM00554">
    <property type="entry name" value="FAS1"/>
    <property type="match status" value="2"/>
</dbReference>
<dbReference type="Gene3D" id="2.30.180.10">
    <property type="entry name" value="FAS1 domain"/>
    <property type="match status" value="2"/>
</dbReference>
<dbReference type="PANTHER" id="PTHR10900:SF77">
    <property type="entry name" value="FI19380P1"/>
    <property type="match status" value="1"/>
</dbReference>
<dbReference type="PROSITE" id="PS50213">
    <property type="entry name" value="FAS1"/>
    <property type="match status" value="1"/>
</dbReference>
<dbReference type="Proteomes" id="UP000295604">
    <property type="component" value="Unassembled WGS sequence"/>
</dbReference>
<protein>
    <submittedName>
        <fullName evidence="3">Fasciclin-like arabinogalactan protein</fullName>
    </submittedName>
</protein>
<evidence type="ECO:0000259" key="2">
    <source>
        <dbReference type="PROSITE" id="PS50213"/>
    </source>
</evidence>
<feature type="signal peptide" evidence="1">
    <location>
        <begin position="1"/>
        <end position="25"/>
    </location>
</feature>
<evidence type="ECO:0000313" key="3">
    <source>
        <dbReference type="EMBL" id="TEA14814.1"/>
    </source>
</evidence>
<organism evidence="3 4">
    <name type="scientific">Colletotrichum sidae</name>
    <dbReference type="NCBI Taxonomy" id="1347389"/>
    <lineage>
        <taxon>Eukaryota</taxon>
        <taxon>Fungi</taxon>
        <taxon>Dikarya</taxon>
        <taxon>Ascomycota</taxon>
        <taxon>Pezizomycotina</taxon>
        <taxon>Sordariomycetes</taxon>
        <taxon>Hypocreomycetidae</taxon>
        <taxon>Glomerellales</taxon>
        <taxon>Glomerellaceae</taxon>
        <taxon>Colletotrichum</taxon>
        <taxon>Colletotrichum orbiculare species complex</taxon>
    </lineage>
</organism>
<proteinExistence type="predicted"/>
<keyword evidence="1" id="KW-0732">Signal</keyword>
<dbReference type="InterPro" id="IPR036378">
    <property type="entry name" value="FAS1_dom_sf"/>
</dbReference>
<dbReference type="AlphaFoldDB" id="A0A4R8TCN7"/>
<dbReference type="InterPro" id="IPR050904">
    <property type="entry name" value="Adhesion/Biosynth-related"/>
</dbReference>
<reference evidence="3 4" key="1">
    <citation type="submission" date="2018-11" db="EMBL/GenBank/DDBJ databases">
        <title>Genome sequence and assembly of Colletotrichum sidae.</title>
        <authorList>
            <person name="Gan P."/>
            <person name="Shirasu K."/>
        </authorList>
    </citation>
    <scope>NUCLEOTIDE SEQUENCE [LARGE SCALE GENOMIC DNA]</scope>
    <source>
        <strain evidence="3 4">CBS 518.97</strain>
    </source>
</reference>
<comment type="caution">
    <text evidence="3">The sequence shown here is derived from an EMBL/GenBank/DDBJ whole genome shotgun (WGS) entry which is preliminary data.</text>
</comment>
<dbReference type="GO" id="GO:0016236">
    <property type="term" value="P:macroautophagy"/>
    <property type="evidence" value="ECO:0007669"/>
    <property type="project" value="TreeGrafter"/>
</dbReference>
<name>A0A4R8TCN7_9PEZI</name>
<evidence type="ECO:0000256" key="1">
    <source>
        <dbReference type="SAM" id="SignalP"/>
    </source>
</evidence>
<keyword evidence="4" id="KW-1185">Reference proteome</keyword>
<dbReference type="GO" id="GO:0000329">
    <property type="term" value="C:fungal-type vacuole membrane"/>
    <property type="evidence" value="ECO:0007669"/>
    <property type="project" value="TreeGrafter"/>
</dbReference>
<gene>
    <name evidence="3" type="ORF">C8034_v002645</name>
</gene>
<dbReference type="SUPFAM" id="SSF82153">
    <property type="entry name" value="FAS1 domain"/>
    <property type="match status" value="2"/>
</dbReference>
<feature type="domain" description="FAS1" evidence="2">
    <location>
        <begin position="234"/>
        <end position="363"/>
    </location>
</feature>
<feature type="chain" id="PRO_5020986245" evidence="1">
    <location>
        <begin position="26"/>
        <end position="482"/>
    </location>
</feature>
<evidence type="ECO:0000313" key="4">
    <source>
        <dbReference type="Proteomes" id="UP000295604"/>
    </source>
</evidence>
<dbReference type="EMBL" id="QAPF01000153">
    <property type="protein sequence ID" value="TEA14814.1"/>
    <property type="molecule type" value="Genomic_DNA"/>
</dbReference>
<dbReference type="PANTHER" id="PTHR10900">
    <property type="entry name" value="PERIOSTIN-RELATED"/>
    <property type="match status" value="1"/>
</dbReference>
<dbReference type="InterPro" id="IPR000782">
    <property type="entry name" value="FAS1_domain"/>
</dbReference>